<name>A0AAV7KF23_9METZ</name>
<dbReference type="GO" id="GO:1905515">
    <property type="term" value="P:non-motile cilium assembly"/>
    <property type="evidence" value="ECO:0007669"/>
    <property type="project" value="InterPro"/>
</dbReference>
<feature type="region of interest" description="Disordered" evidence="1">
    <location>
        <begin position="1"/>
        <end position="27"/>
    </location>
</feature>
<dbReference type="GO" id="GO:0005119">
    <property type="term" value="F:smoothened binding"/>
    <property type="evidence" value="ECO:0007669"/>
    <property type="project" value="TreeGrafter"/>
</dbReference>
<dbReference type="GO" id="GO:0005930">
    <property type="term" value="C:axoneme"/>
    <property type="evidence" value="ECO:0007669"/>
    <property type="project" value="TreeGrafter"/>
</dbReference>
<dbReference type="InterPro" id="IPR032728">
    <property type="entry name" value="BBS1_N"/>
</dbReference>
<dbReference type="PANTHER" id="PTHR20870:SF0">
    <property type="entry name" value="BARDET-BIEDL SYNDROME 1 PROTEIN"/>
    <property type="match status" value="1"/>
</dbReference>
<dbReference type="Pfam" id="PF14779">
    <property type="entry name" value="BBS1"/>
    <property type="match status" value="1"/>
</dbReference>
<dbReference type="SUPFAM" id="SSF50998">
    <property type="entry name" value="Quinoprotein alcohol dehydrogenase-like"/>
    <property type="match status" value="1"/>
</dbReference>
<protein>
    <submittedName>
        <fullName evidence="4">Bardet-Biedl syndrome 1 protein-like</fullName>
    </submittedName>
</protein>
<dbReference type="EMBL" id="JAKMXF010000044">
    <property type="protein sequence ID" value="KAI6659932.1"/>
    <property type="molecule type" value="Genomic_DNA"/>
</dbReference>
<reference evidence="4 5" key="1">
    <citation type="journal article" date="2023" name="BMC Biol.">
        <title>The compact genome of the sponge Oopsacas minuta (Hexactinellida) is lacking key metazoan core genes.</title>
        <authorList>
            <person name="Santini S."/>
            <person name="Schenkelaars Q."/>
            <person name="Jourda C."/>
            <person name="Duchesne M."/>
            <person name="Belahbib H."/>
            <person name="Rocher C."/>
            <person name="Selva M."/>
            <person name="Riesgo A."/>
            <person name="Vervoort M."/>
            <person name="Leys S.P."/>
            <person name="Kodjabachian L."/>
            <person name="Le Bivic A."/>
            <person name="Borchiellini C."/>
            <person name="Claverie J.M."/>
            <person name="Renard E."/>
        </authorList>
    </citation>
    <scope>NUCLEOTIDE SEQUENCE [LARGE SCALE GENOMIC DNA]</scope>
    <source>
        <strain evidence="4">SPO-2</strain>
    </source>
</reference>
<evidence type="ECO:0000313" key="4">
    <source>
        <dbReference type="EMBL" id="KAI6659932.1"/>
    </source>
</evidence>
<dbReference type="InterPro" id="IPR056419">
    <property type="entry name" value="GAE_BBS1"/>
</dbReference>
<dbReference type="Pfam" id="PF23304">
    <property type="entry name" value="GAE_BBS1"/>
    <property type="match status" value="1"/>
</dbReference>
<evidence type="ECO:0000256" key="1">
    <source>
        <dbReference type="SAM" id="MobiDB-lite"/>
    </source>
</evidence>
<evidence type="ECO:0000259" key="3">
    <source>
        <dbReference type="Pfam" id="PF23304"/>
    </source>
</evidence>
<dbReference type="GO" id="GO:0034464">
    <property type="term" value="C:BBSome"/>
    <property type="evidence" value="ECO:0007669"/>
    <property type="project" value="InterPro"/>
</dbReference>
<evidence type="ECO:0000313" key="5">
    <source>
        <dbReference type="Proteomes" id="UP001165289"/>
    </source>
</evidence>
<comment type="caution">
    <text evidence="4">The sequence shown here is derived from an EMBL/GenBank/DDBJ whole genome shotgun (WGS) entry which is preliminary data.</text>
</comment>
<dbReference type="InterPro" id="IPR028784">
    <property type="entry name" value="BBS1"/>
</dbReference>
<evidence type="ECO:0000259" key="2">
    <source>
        <dbReference type="Pfam" id="PF14779"/>
    </source>
</evidence>
<feature type="domain" description="Bardet-Biedl syndrome 1 N-terminal" evidence="2">
    <location>
        <begin position="36"/>
        <end position="290"/>
    </location>
</feature>
<proteinExistence type="predicted"/>
<accession>A0AAV7KF23</accession>
<dbReference type="Proteomes" id="UP001165289">
    <property type="component" value="Unassembled WGS sequence"/>
</dbReference>
<sequence>MATPVVSTDLQDSFTATSEQVENSPSKNITDASDFWINAYQDPVAGIKTSSSCMALEDLNGDGENKLIIADVGTTPFDMRLKVYKGTSLLANMQLINLPSGLCTFFVDTNEPMTPAIAVASGPYVYVYKNLRPYFKFTLPSLDINPTEAQYWKQAKEEKLELLSFREMLEELQATDTEIPLTSRSLKLLQCLPEELEVFFNMYKHSPLKRQTVITCIDTIKKTHNEEKAISCIVIGSEHREIFILDPEAFTALARVYLPSVPVLLYTTGVYEVDYKVYVSCRDGNIYLVKGGSKIAKICIQTGSHAVGIEKQGKNILVGAMDDSLSCYTSRGKKLWTIQLPSSITTMEAIEIKSKGIKGVILGLKSGEIRLYRDKLLVNKLMLPEFAIGMKFGRFGREDSTLVLITGSGKLSIKMLKRTANLETRIVGDTLKSITPGKLNLPKKTKLYTEQAIRERENSIPIFQTFHRDLELIKLYITREYAKAIGSRLAPISVTTENIKLSAQVQGLGPGFKLSVSVQNASNIAVTGLLITFIYNPTIYGMTINAIPIPFLVPSINYTYEATVECLSDTGVTEAIRVVITKDSVSIPLLTALITMPVSLGMLIV</sequence>
<dbReference type="GO" id="GO:0005113">
    <property type="term" value="F:patched binding"/>
    <property type="evidence" value="ECO:0007669"/>
    <property type="project" value="TreeGrafter"/>
</dbReference>
<keyword evidence="5" id="KW-1185">Reference proteome</keyword>
<dbReference type="InterPro" id="IPR011047">
    <property type="entry name" value="Quinoprotein_ADH-like_sf"/>
</dbReference>
<feature type="domain" description="Bardet-Biedl syndrome 1 protein GAE" evidence="3">
    <location>
        <begin position="499"/>
        <end position="599"/>
    </location>
</feature>
<dbReference type="GO" id="GO:0005813">
    <property type="term" value="C:centrosome"/>
    <property type="evidence" value="ECO:0007669"/>
    <property type="project" value="TreeGrafter"/>
</dbReference>
<organism evidence="4 5">
    <name type="scientific">Oopsacas minuta</name>
    <dbReference type="NCBI Taxonomy" id="111878"/>
    <lineage>
        <taxon>Eukaryota</taxon>
        <taxon>Metazoa</taxon>
        <taxon>Porifera</taxon>
        <taxon>Hexactinellida</taxon>
        <taxon>Hexasterophora</taxon>
        <taxon>Lyssacinosida</taxon>
        <taxon>Leucopsacidae</taxon>
        <taxon>Oopsacas</taxon>
    </lineage>
</organism>
<dbReference type="PANTHER" id="PTHR20870">
    <property type="entry name" value="BARDET-BIEDL SYNDROME 1 PROTEIN"/>
    <property type="match status" value="1"/>
</dbReference>
<dbReference type="AlphaFoldDB" id="A0AAV7KF23"/>
<dbReference type="GO" id="GO:0061512">
    <property type="term" value="P:protein localization to cilium"/>
    <property type="evidence" value="ECO:0007669"/>
    <property type="project" value="TreeGrafter"/>
</dbReference>
<gene>
    <name evidence="4" type="ORF">LOD99_14272</name>
</gene>